<feature type="region of interest" description="Disordered" evidence="1">
    <location>
        <begin position="44"/>
        <end position="66"/>
    </location>
</feature>
<dbReference type="EMBL" id="JARK01001386">
    <property type="protein sequence ID" value="EYC11674.1"/>
    <property type="molecule type" value="Genomic_DNA"/>
</dbReference>
<dbReference type="Proteomes" id="UP000024635">
    <property type="component" value="Unassembled WGS sequence"/>
</dbReference>
<keyword evidence="3" id="KW-1185">Reference proteome</keyword>
<proteinExistence type="predicted"/>
<dbReference type="AlphaFoldDB" id="A0A016U8P4"/>
<gene>
    <name evidence="2" type="primary">Acey_s0050.g2039</name>
    <name evidence="2" type="ORF">Y032_0050g2039</name>
</gene>
<sequence>MEVLGIAAPVDECFSEVFSSSLKLAHSGWRARIWAQPEKGHDRRCSAGAHAVSPLSDSRASSRRVM</sequence>
<evidence type="ECO:0000313" key="2">
    <source>
        <dbReference type="EMBL" id="EYC11674.1"/>
    </source>
</evidence>
<organism evidence="2 3">
    <name type="scientific">Ancylostoma ceylanicum</name>
    <dbReference type="NCBI Taxonomy" id="53326"/>
    <lineage>
        <taxon>Eukaryota</taxon>
        <taxon>Metazoa</taxon>
        <taxon>Ecdysozoa</taxon>
        <taxon>Nematoda</taxon>
        <taxon>Chromadorea</taxon>
        <taxon>Rhabditida</taxon>
        <taxon>Rhabditina</taxon>
        <taxon>Rhabditomorpha</taxon>
        <taxon>Strongyloidea</taxon>
        <taxon>Ancylostomatidae</taxon>
        <taxon>Ancylostomatinae</taxon>
        <taxon>Ancylostoma</taxon>
    </lineage>
</organism>
<evidence type="ECO:0000256" key="1">
    <source>
        <dbReference type="SAM" id="MobiDB-lite"/>
    </source>
</evidence>
<protein>
    <submittedName>
        <fullName evidence="2">Uncharacterized protein</fullName>
    </submittedName>
</protein>
<reference evidence="3" key="1">
    <citation type="journal article" date="2015" name="Nat. Genet.">
        <title>The genome and transcriptome of the zoonotic hookworm Ancylostoma ceylanicum identify infection-specific gene families.</title>
        <authorList>
            <person name="Schwarz E.M."/>
            <person name="Hu Y."/>
            <person name="Antoshechkin I."/>
            <person name="Miller M.M."/>
            <person name="Sternberg P.W."/>
            <person name="Aroian R.V."/>
        </authorList>
    </citation>
    <scope>NUCLEOTIDE SEQUENCE</scope>
    <source>
        <strain evidence="3">HY135</strain>
    </source>
</reference>
<comment type="caution">
    <text evidence="2">The sequence shown here is derived from an EMBL/GenBank/DDBJ whole genome shotgun (WGS) entry which is preliminary data.</text>
</comment>
<accession>A0A016U8P4</accession>
<name>A0A016U8P4_9BILA</name>
<evidence type="ECO:0000313" key="3">
    <source>
        <dbReference type="Proteomes" id="UP000024635"/>
    </source>
</evidence>